<dbReference type="PANTHER" id="PTHR11904">
    <property type="entry name" value="METHYLTHIOADENOSINE/PURINE NUCLEOSIDE PHOSPHORYLASE"/>
    <property type="match status" value="1"/>
</dbReference>
<dbReference type="UniPathway" id="UPA00606"/>
<dbReference type="SUPFAM" id="SSF53167">
    <property type="entry name" value="Purine and uridine phosphorylases"/>
    <property type="match status" value="1"/>
</dbReference>
<evidence type="ECO:0000256" key="2">
    <source>
        <dbReference type="ARBA" id="ARBA00006751"/>
    </source>
</evidence>
<dbReference type="AlphaFoldDB" id="A0A0W0F0X0"/>
<name>A0A0W0F0X0_MONRR</name>
<feature type="binding site" evidence="6">
    <location>
        <position position="36"/>
    </location>
    <ligand>
        <name>phosphate</name>
        <dbReference type="ChEBI" id="CHEBI:43474"/>
    </ligand>
</feature>
<reference evidence="8 9" key="1">
    <citation type="submission" date="2015-12" db="EMBL/GenBank/DDBJ databases">
        <title>Draft genome sequence of Moniliophthora roreri, the causal agent of frosty pod rot of cacao.</title>
        <authorList>
            <person name="Aime M.C."/>
            <person name="Diaz-Valderrama J.R."/>
            <person name="Kijpornyongpan T."/>
            <person name="Phillips-Mora W."/>
        </authorList>
    </citation>
    <scope>NUCLEOTIDE SEQUENCE [LARGE SCALE GENOMIC DNA]</scope>
    <source>
        <strain evidence="8 9">MCA 2952</strain>
    </source>
</reference>
<dbReference type="EMBL" id="LATX01002402">
    <property type="protein sequence ID" value="KTB29980.1"/>
    <property type="molecule type" value="Genomic_DNA"/>
</dbReference>
<proteinExistence type="inferred from homology"/>
<evidence type="ECO:0000256" key="6">
    <source>
        <dbReference type="PIRSR" id="PIRSR000477-2"/>
    </source>
</evidence>
<feature type="binding site" evidence="6">
    <location>
        <position position="121"/>
    </location>
    <ligand>
        <name>phosphate</name>
        <dbReference type="ChEBI" id="CHEBI:43474"/>
    </ligand>
</feature>
<dbReference type="GO" id="GO:0009116">
    <property type="term" value="P:nucleoside metabolic process"/>
    <property type="evidence" value="ECO:0007669"/>
    <property type="project" value="InterPro"/>
</dbReference>
<gene>
    <name evidence="8" type="ORF">WG66_17474</name>
</gene>
<evidence type="ECO:0000313" key="8">
    <source>
        <dbReference type="EMBL" id="KTB29980.1"/>
    </source>
</evidence>
<feature type="binding site" evidence="6">
    <location>
        <position position="207"/>
    </location>
    <ligand>
        <name>a purine D-ribonucleoside</name>
        <dbReference type="ChEBI" id="CHEBI:142355"/>
    </ligand>
</feature>
<dbReference type="GO" id="GO:0004731">
    <property type="term" value="F:purine-nucleoside phosphorylase activity"/>
    <property type="evidence" value="ECO:0007669"/>
    <property type="project" value="UniProtKB-EC"/>
</dbReference>
<dbReference type="PANTHER" id="PTHR11904:SF9">
    <property type="entry name" value="PURINE NUCLEOSIDE PHOSPHORYLASE-RELATED"/>
    <property type="match status" value="1"/>
</dbReference>
<comment type="function">
    <text evidence="5">The purine nucleoside phosphorylases catalyze the phosphorolytic breakdown of the N-glycosidic bond in the beta-(deoxy)ribonucleoside molecules, with the formation of the corresponding free purine bases and pentose-1-phosphate.</text>
</comment>
<feature type="binding site" evidence="6">
    <location>
        <position position="67"/>
    </location>
    <ligand>
        <name>phosphate</name>
        <dbReference type="ChEBI" id="CHEBI:43474"/>
    </ligand>
</feature>
<accession>A0A0W0F0X0</accession>
<dbReference type="Pfam" id="PF01048">
    <property type="entry name" value="PNP_UDP_1"/>
    <property type="match status" value="1"/>
</dbReference>
<evidence type="ECO:0000256" key="1">
    <source>
        <dbReference type="ARBA" id="ARBA00005058"/>
    </source>
</evidence>
<evidence type="ECO:0000256" key="4">
    <source>
        <dbReference type="ARBA" id="ARBA00022679"/>
    </source>
</evidence>
<comment type="pathway">
    <text evidence="1 5">Purine metabolism; purine nucleoside salvage.</text>
</comment>
<dbReference type="InterPro" id="IPR000845">
    <property type="entry name" value="Nucleoside_phosphorylase_d"/>
</dbReference>
<evidence type="ECO:0000256" key="5">
    <source>
        <dbReference type="PIRNR" id="PIRNR000477"/>
    </source>
</evidence>
<organism evidence="8 9">
    <name type="scientific">Moniliophthora roreri</name>
    <name type="common">Frosty pod rot fungus</name>
    <name type="synonym">Monilia roreri</name>
    <dbReference type="NCBI Taxonomy" id="221103"/>
    <lineage>
        <taxon>Eukaryota</taxon>
        <taxon>Fungi</taxon>
        <taxon>Dikarya</taxon>
        <taxon>Basidiomycota</taxon>
        <taxon>Agaricomycotina</taxon>
        <taxon>Agaricomycetes</taxon>
        <taxon>Agaricomycetidae</taxon>
        <taxon>Agaricales</taxon>
        <taxon>Marasmiineae</taxon>
        <taxon>Marasmiaceae</taxon>
        <taxon>Moniliophthora</taxon>
    </lineage>
</organism>
<feature type="domain" description="Nucleoside phosphorylase" evidence="7">
    <location>
        <begin position="29"/>
        <end position="253"/>
    </location>
</feature>
<keyword evidence="3 5" id="KW-0328">Glycosyltransferase</keyword>
<dbReference type="InterPro" id="IPR035994">
    <property type="entry name" value="Nucleoside_phosphorylase_sf"/>
</dbReference>
<dbReference type="EC" id="2.4.2.1" evidence="5"/>
<dbReference type="NCBIfam" id="NF006054">
    <property type="entry name" value="PRK08202.1"/>
    <property type="match status" value="1"/>
</dbReference>
<evidence type="ECO:0000256" key="3">
    <source>
        <dbReference type="ARBA" id="ARBA00022676"/>
    </source>
</evidence>
<dbReference type="NCBIfam" id="TIGR01697">
    <property type="entry name" value="PNPH-PUNA-XAPA"/>
    <property type="match status" value="1"/>
</dbReference>
<dbReference type="Gene3D" id="3.40.50.1580">
    <property type="entry name" value="Nucleoside phosphorylase domain"/>
    <property type="match status" value="1"/>
</dbReference>
<dbReference type="GO" id="GO:0005737">
    <property type="term" value="C:cytoplasm"/>
    <property type="evidence" value="ECO:0007669"/>
    <property type="project" value="TreeGrafter"/>
</dbReference>
<dbReference type="eggNOG" id="KOG3984">
    <property type="taxonomic scope" value="Eukaryota"/>
</dbReference>
<dbReference type="InterPro" id="IPR011268">
    <property type="entry name" value="Purine_phosphorylase"/>
</dbReference>
<sequence length="315" mass="33655">MTVQSFANPFDATIDAIHRIVPQNLQKPRVGIICGSGLSGLAASLKETVLVPYDTLPGFAQSTVPGHKSSLAFGLMGVTGVPVVAMLGRFHPYEGHSLSSVVYPVRVMARLGVEYMIITNAAGALNPNLAVGTIVVVQDHLALPNLTGMHPLLGPQINPNRPRFIPLSDAYSPTLRRLAFIASSQLSLDDSALAEGVYAWVSGPTYETSAEGRFLRNIGADVVGMSTVPEVVAAREEGMEVMVLSLVTNAVVIPEKYRSIKDEVKAELSGENVETPPQEVVSHEEVLSLGKEKGDLMRKLVEKVIELLPGTVKVA</sequence>
<keyword evidence="4 5" id="KW-0808">Transferase</keyword>
<evidence type="ECO:0000259" key="7">
    <source>
        <dbReference type="Pfam" id="PF01048"/>
    </source>
</evidence>
<protein>
    <recommendedName>
        <fullName evidence="5">Purine nucleoside phosphorylase</fullName>
        <ecNumber evidence="5">2.4.2.1</ecNumber>
    </recommendedName>
    <alternativeName>
        <fullName evidence="5">Inosine-guanosine phosphorylase</fullName>
    </alternativeName>
</protein>
<feature type="binding site" evidence="6">
    <location>
        <begin position="89"/>
        <end position="91"/>
    </location>
    <ligand>
        <name>phosphate</name>
        <dbReference type="ChEBI" id="CHEBI:43474"/>
    </ligand>
</feature>
<feature type="binding site" evidence="6">
    <location>
        <position position="249"/>
    </location>
    <ligand>
        <name>a purine D-ribonucleoside</name>
        <dbReference type="ChEBI" id="CHEBI:142355"/>
    </ligand>
</feature>
<comment type="caution">
    <text evidence="8">The sequence shown here is derived from an EMBL/GenBank/DDBJ whole genome shotgun (WGS) entry which is preliminary data.</text>
</comment>
<dbReference type="CDD" id="cd09009">
    <property type="entry name" value="PNP-EcPNPII_like"/>
    <property type="match status" value="1"/>
</dbReference>
<dbReference type="Proteomes" id="UP000054988">
    <property type="component" value="Unassembled WGS sequence"/>
</dbReference>
<feature type="binding site" evidence="6">
    <location>
        <position position="226"/>
    </location>
    <ligand>
        <name>phosphate</name>
        <dbReference type="ChEBI" id="CHEBI:43474"/>
    </ligand>
</feature>
<dbReference type="PIRSF" id="PIRSF000477">
    <property type="entry name" value="PurNPase"/>
    <property type="match status" value="1"/>
</dbReference>
<comment type="similarity">
    <text evidence="2 5">Belongs to the PNP/MTAP phosphorylase family.</text>
</comment>
<evidence type="ECO:0000313" key="9">
    <source>
        <dbReference type="Proteomes" id="UP000054988"/>
    </source>
</evidence>